<evidence type="ECO:0000256" key="1">
    <source>
        <dbReference type="SAM" id="Phobius"/>
    </source>
</evidence>
<organism evidence="2 3">
    <name type="scientific">Rossellomorea aquimaris</name>
    <dbReference type="NCBI Taxonomy" id="189382"/>
    <lineage>
        <taxon>Bacteria</taxon>
        <taxon>Bacillati</taxon>
        <taxon>Bacillota</taxon>
        <taxon>Bacilli</taxon>
        <taxon>Bacillales</taxon>
        <taxon>Bacillaceae</taxon>
        <taxon>Rossellomorea</taxon>
    </lineage>
</organism>
<keyword evidence="1" id="KW-0812">Transmembrane</keyword>
<evidence type="ECO:0000313" key="3">
    <source>
        <dbReference type="Proteomes" id="UP000324269"/>
    </source>
</evidence>
<feature type="transmembrane region" description="Helical" evidence="1">
    <location>
        <begin position="9"/>
        <end position="30"/>
    </location>
</feature>
<name>A0A5D4TH99_9BACI</name>
<evidence type="ECO:0000313" key="2">
    <source>
        <dbReference type="EMBL" id="TYS79570.1"/>
    </source>
</evidence>
<dbReference type="RefSeq" id="WP_148971081.1">
    <property type="nucleotide sequence ID" value="NZ_CANLNA010000009.1"/>
</dbReference>
<reference evidence="2 3" key="1">
    <citation type="submission" date="2019-08" db="EMBL/GenBank/DDBJ databases">
        <title>Bacillus genomes from the desert of Cuatro Cienegas, Coahuila.</title>
        <authorList>
            <person name="Olmedo-Alvarez G."/>
        </authorList>
    </citation>
    <scope>NUCLEOTIDE SEQUENCE [LARGE SCALE GENOMIC DNA]</scope>
    <source>
        <strain evidence="2 3">CH87b_3T</strain>
    </source>
</reference>
<gene>
    <name evidence="2" type="ORF">FZC85_21175</name>
</gene>
<sequence>MWNNAKKFFVFIGVFIGSNIILSLIAGLVLTNLYHSDGYKGSPVIGTLINVVAAVLAVFVAYKPLKKKEQA</sequence>
<dbReference type="OrthoDB" id="2926881at2"/>
<proteinExistence type="predicted"/>
<keyword evidence="1" id="KW-0472">Membrane</keyword>
<dbReference type="Proteomes" id="UP000324269">
    <property type="component" value="Unassembled WGS sequence"/>
</dbReference>
<dbReference type="EMBL" id="VTEZ01000010">
    <property type="protein sequence ID" value="TYS79570.1"/>
    <property type="molecule type" value="Genomic_DNA"/>
</dbReference>
<feature type="transmembrane region" description="Helical" evidence="1">
    <location>
        <begin position="42"/>
        <end position="62"/>
    </location>
</feature>
<accession>A0A5D4TH99</accession>
<protein>
    <submittedName>
        <fullName evidence="2">Uncharacterized protein</fullName>
    </submittedName>
</protein>
<comment type="caution">
    <text evidence="2">The sequence shown here is derived from an EMBL/GenBank/DDBJ whole genome shotgun (WGS) entry which is preliminary data.</text>
</comment>
<dbReference type="AlphaFoldDB" id="A0A5D4TH99"/>
<keyword evidence="1" id="KW-1133">Transmembrane helix</keyword>